<sequence length="389" mass="44818">MQVTNLQARRFLLKKQGLWGPYRFRGKQGALAYIRQAGCIQFDPIDVCGKNPELALQSRVAGFRKEMLSSLLYKDRLLLDYFDKNLSIFPAEDWKCFGRTRDAFRRRLRSGEEIAEVEEEVLRLVREKGAVCSRELSFDRKVDWAWASTRLSRAALESLYFRGVLAIHHKEGTVKYYADFRECFPEEIWNAPEPFAREEDYFCWRVKRRIGAVGFLWDRPSDAFLGIDGLNSARRTSCFSRLAAQGEIAPLEVDGLSKPVYCLQEDLALLDEAPQGRTRTEFLAPLDCMLWDRNLIRELFGFDYKWEIYTPAEERKFGYYVLPVLSGDILAGRIEAVRHTARGELEVRRFWPEPGVGNTRALRQAVAACAGRFAKFHGCGDCLLPPELL</sequence>
<dbReference type="RefSeq" id="WP_256191809.1">
    <property type="nucleotide sequence ID" value="NZ_CAJKKG010000072.1"/>
</dbReference>
<name>A0ABT1RZN6_9FIRM</name>
<protein>
    <submittedName>
        <fullName evidence="1">Winged helix DNA-binding domain-containing protein</fullName>
    </submittedName>
</protein>
<evidence type="ECO:0000313" key="1">
    <source>
        <dbReference type="EMBL" id="MCQ4840043.1"/>
    </source>
</evidence>
<dbReference type="Pfam" id="PF06224">
    <property type="entry name" value="AlkZ-like"/>
    <property type="match status" value="1"/>
</dbReference>
<dbReference type="PANTHER" id="PTHR30528">
    <property type="entry name" value="CYTOPLASMIC PROTEIN"/>
    <property type="match status" value="1"/>
</dbReference>
<keyword evidence="1" id="KW-0238">DNA-binding</keyword>
<organism evidence="1 2">
    <name type="scientific">Neglectibacter timonensis</name>
    <dbReference type="NCBI Taxonomy" id="1776382"/>
    <lineage>
        <taxon>Bacteria</taxon>
        <taxon>Bacillati</taxon>
        <taxon>Bacillota</taxon>
        <taxon>Clostridia</taxon>
        <taxon>Eubacteriales</taxon>
        <taxon>Oscillospiraceae</taxon>
        <taxon>Neglectibacter</taxon>
    </lineage>
</organism>
<dbReference type="EMBL" id="JANFZH010000018">
    <property type="protein sequence ID" value="MCQ4840043.1"/>
    <property type="molecule type" value="Genomic_DNA"/>
</dbReference>
<dbReference type="Proteomes" id="UP001524473">
    <property type="component" value="Unassembled WGS sequence"/>
</dbReference>
<dbReference type="GO" id="GO:0003677">
    <property type="term" value="F:DNA binding"/>
    <property type="evidence" value="ECO:0007669"/>
    <property type="project" value="UniProtKB-KW"/>
</dbReference>
<evidence type="ECO:0000313" key="2">
    <source>
        <dbReference type="Proteomes" id="UP001524473"/>
    </source>
</evidence>
<reference evidence="1 2" key="1">
    <citation type="submission" date="2022-06" db="EMBL/GenBank/DDBJ databases">
        <title>Isolation of gut microbiota from human fecal samples.</title>
        <authorList>
            <person name="Pamer E.G."/>
            <person name="Barat B."/>
            <person name="Waligurski E."/>
            <person name="Medina S."/>
            <person name="Paddock L."/>
            <person name="Mostad J."/>
        </authorList>
    </citation>
    <scope>NUCLEOTIDE SEQUENCE [LARGE SCALE GENOMIC DNA]</scope>
    <source>
        <strain evidence="1 2">DFI.9.73</strain>
    </source>
</reference>
<dbReference type="PANTHER" id="PTHR30528:SF0">
    <property type="entry name" value="CYTOPLASMIC PROTEIN"/>
    <property type="match status" value="1"/>
</dbReference>
<comment type="caution">
    <text evidence="1">The sequence shown here is derived from an EMBL/GenBank/DDBJ whole genome shotgun (WGS) entry which is preliminary data.</text>
</comment>
<gene>
    <name evidence="1" type="ORF">NE695_08955</name>
</gene>
<accession>A0ABT1RZN6</accession>
<dbReference type="InterPro" id="IPR009351">
    <property type="entry name" value="AlkZ-like"/>
</dbReference>
<keyword evidence="2" id="KW-1185">Reference proteome</keyword>
<proteinExistence type="predicted"/>